<dbReference type="GO" id="GO:0030515">
    <property type="term" value="F:snoRNA binding"/>
    <property type="evidence" value="ECO:0007669"/>
    <property type="project" value="TreeGrafter"/>
</dbReference>
<reference evidence="2" key="1">
    <citation type="journal article" date="2014" name="PLoS ONE">
        <title>Transcriptome-Based Identification of ABC Transporters in the Western Tarnished Plant Bug Lygus hesperus.</title>
        <authorList>
            <person name="Hull J.J."/>
            <person name="Chaney K."/>
            <person name="Geib S.M."/>
            <person name="Fabrick J.A."/>
            <person name="Brent C.S."/>
            <person name="Walsh D."/>
            <person name="Lavine L.C."/>
        </authorList>
    </citation>
    <scope>NUCLEOTIDE SEQUENCE</scope>
</reference>
<name>A0A0A9X8Q0_LYGHE</name>
<evidence type="ECO:0000256" key="1">
    <source>
        <dbReference type="ARBA" id="ARBA00007114"/>
    </source>
</evidence>
<dbReference type="EMBL" id="GBHO01028446">
    <property type="protein sequence ID" value="JAG15158.1"/>
    <property type="molecule type" value="Transcribed_RNA"/>
</dbReference>
<dbReference type="GO" id="GO:0006364">
    <property type="term" value="P:rRNA processing"/>
    <property type="evidence" value="ECO:0007669"/>
    <property type="project" value="TreeGrafter"/>
</dbReference>
<dbReference type="InterPro" id="IPR007955">
    <property type="entry name" value="Bystin"/>
</dbReference>
<dbReference type="PANTHER" id="PTHR12821:SF0">
    <property type="entry name" value="BYSTIN"/>
    <property type="match status" value="1"/>
</dbReference>
<evidence type="ECO:0000313" key="2">
    <source>
        <dbReference type="EMBL" id="JAG15158.1"/>
    </source>
</evidence>
<organism evidence="2">
    <name type="scientific">Lygus hesperus</name>
    <name type="common">Western plant bug</name>
    <dbReference type="NCBI Taxonomy" id="30085"/>
    <lineage>
        <taxon>Eukaryota</taxon>
        <taxon>Metazoa</taxon>
        <taxon>Ecdysozoa</taxon>
        <taxon>Arthropoda</taxon>
        <taxon>Hexapoda</taxon>
        <taxon>Insecta</taxon>
        <taxon>Pterygota</taxon>
        <taxon>Neoptera</taxon>
        <taxon>Paraneoptera</taxon>
        <taxon>Hemiptera</taxon>
        <taxon>Heteroptera</taxon>
        <taxon>Panheteroptera</taxon>
        <taxon>Cimicomorpha</taxon>
        <taxon>Miridae</taxon>
        <taxon>Mirini</taxon>
        <taxon>Lygus</taxon>
    </lineage>
</organism>
<dbReference type="GO" id="GO:0005737">
    <property type="term" value="C:cytoplasm"/>
    <property type="evidence" value="ECO:0007669"/>
    <property type="project" value="TreeGrafter"/>
</dbReference>
<dbReference type="Pfam" id="PF05291">
    <property type="entry name" value="Bystin"/>
    <property type="match status" value="1"/>
</dbReference>
<reference evidence="2" key="2">
    <citation type="submission" date="2014-07" db="EMBL/GenBank/DDBJ databases">
        <authorList>
            <person name="Hull J."/>
        </authorList>
    </citation>
    <scope>NUCLEOTIDE SEQUENCE</scope>
</reference>
<dbReference type="GO" id="GO:0005730">
    <property type="term" value="C:nucleolus"/>
    <property type="evidence" value="ECO:0007669"/>
    <property type="project" value="TreeGrafter"/>
</dbReference>
<proteinExistence type="inferred from homology"/>
<feature type="non-terminal residue" evidence="2">
    <location>
        <position position="1"/>
    </location>
</feature>
<comment type="similarity">
    <text evidence="1">Belongs to the bystin family.</text>
</comment>
<sequence>GIPQSDPGSLQPVSTIDPRVIQVYRQVGLYLRNYRCGKIPKPFKIIPSLRNWEEMLYYTQPELWSPQAVYAATKLFSANLNPLHAQRFYNLVLLPHILEDIETNKKCNFHLYQALCRSLFKPVAFFKGIILPVAQVGCRALPSTILASALARRSIPVIHAAVALLKLSQIPYNGTQMLFIKTLVNKKYC</sequence>
<accession>A0A0A9X8Q0</accession>
<dbReference type="PANTHER" id="PTHR12821">
    <property type="entry name" value="BYSTIN"/>
    <property type="match status" value="1"/>
</dbReference>
<protein>
    <submittedName>
        <fullName evidence="2">Cell adhesion protein byn-1</fullName>
    </submittedName>
</protein>
<dbReference type="AlphaFoldDB" id="A0A0A9X8Q0"/>
<dbReference type="GO" id="GO:0030688">
    <property type="term" value="C:preribosome, small subunit precursor"/>
    <property type="evidence" value="ECO:0007669"/>
    <property type="project" value="TreeGrafter"/>
</dbReference>
<gene>
    <name evidence="2" type="primary">byn-1</name>
    <name evidence="2" type="ORF">CM83_4635</name>
</gene>